<reference evidence="1 2" key="1">
    <citation type="submission" date="2021-06" db="EMBL/GenBank/DDBJ databases">
        <authorList>
            <person name="Kallberg Y."/>
            <person name="Tangrot J."/>
            <person name="Rosling A."/>
        </authorList>
    </citation>
    <scope>NUCLEOTIDE SEQUENCE [LARGE SCALE GENOMIC DNA]</scope>
    <source>
        <strain evidence="1 2">120-4 pot B 10/14</strain>
    </source>
</reference>
<feature type="non-terminal residue" evidence="1">
    <location>
        <position position="1"/>
    </location>
</feature>
<dbReference type="Proteomes" id="UP000789901">
    <property type="component" value="Unassembled WGS sequence"/>
</dbReference>
<dbReference type="EMBL" id="CAJVQB010018795">
    <property type="protein sequence ID" value="CAG8788843.1"/>
    <property type="molecule type" value="Genomic_DNA"/>
</dbReference>
<proteinExistence type="predicted"/>
<protein>
    <submittedName>
        <fullName evidence="1">36014_t:CDS:1</fullName>
    </submittedName>
</protein>
<name>A0ABN7VNV2_GIGMA</name>
<comment type="caution">
    <text evidence="1">The sequence shown here is derived from an EMBL/GenBank/DDBJ whole genome shotgun (WGS) entry which is preliminary data.</text>
</comment>
<gene>
    <name evidence="1" type="ORF">GMARGA_LOCUS20895</name>
</gene>
<organism evidence="1 2">
    <name type="scientific">Gigaspora margarita</name>
    <dbReference type="NCBI Taxonomy" id="4874"/>
    <lineage>
        <taxon>Eukaryota</taxon>
        <taxon>Fungi</taxon>
        <taxon>Fungi incertae sedis</taxon>
        <taxon>Mucoromycota</taxon>
        <taxon>Glomeromycotina</taxon>
        <taxon>Glomeromycetes</taxon>
        <taxon>Diversisporales</taxon>
        <taxon>Gigasporaceae</taxon>
        <taxon>Gigaspora</taxon>
    </lineage>
</organism>
<evidence type="ECO:0000313" key="2">
    <source>
        <dbReference type="Proteomes" id="UP000789901"/>
    </source>
</evidence>
<sequence>YFRQRHPSRKWKTCENCTVIVKDKKVPNGQQEFVDAIEQPTISEMFHHAARQNVCQKNPLIMLW</sequence>
<evidence type="ECO:0000313" key="1">
    <source>
        <dbReference type="EMBL" id="CAG8788843.1"/>
    </source>
</evidence>
<accession>A0ABN7VNV2</accession>
<keyword evidence="2" id="KW-1185">Reference proteome</keyword>